<feature type="transmembrane region" description="Helical" evidence="1">
    <location>
        <begin position="163"/>
        <end position="188"/>
    </location>
</feature>
<dbReference type="GO" id="GO:1902201">
    <property type="term" value="P:negative regulation of bacterial-type flagellum-dependent cell motility"/>
    <property type="evidence" value="ECO:0007669"/>
    <property type="project" value="TreeGrafter"/>
</dbReference>
<accession>A0A2T3W565</accession>
<comment type="caution">
    <text evidence="3">The sequence shown here is derived from an EMBL/GenBank/DDBJ whole genome shotgun (WGS) entry which is preliminary data.</text>
</comment>
<dbReference type="Proteomes" id="UP000240317">
    <property type="component" value="Unassembled WGS sequence"/>
</dbReference>
<dbReference type="PANTHER" id="PTHR45138">
    <property type="entry name" value="REGULATORY COMPONENTS OF SENSORY TRANSDUCTION SYSTEM"/>
    <property type="match status" value="1"/>
</dbReference>
<name>A0A2T3W565_9DEIO</name>
<dbReference type="Pfam" id="PF00990">
    <property type="entry name" value="GGDEF"/>
    <property type="match status" value="1"/>
</dbReference>
<reference evidence="3 4" key="1">
    <citation type="submission" date="2018-03" db="EMBL/GenBank/DDBJ databases">
        <title>Draft genome of Deinococcus sp. OD32.</title>
        <authorList>
            <person name="Wang X.-P."/>
            <person name="Du Z.-J."/>
        </authorList>
    </citation>
    <scope>NUCLEOTIDE SEQUENCE [LARGE SCALE GENOMIC DNA]</scope>
    <source>
        <strain evidence="3 4">OD32</strain>
    </source>
</reference>
<dbReference type="InterPro" id="IPR000160">
    <property type="entry name" value="GGDEF_dom"/>
</dbReference>
<evidence type="ECO:0000259" key="2">
    <source>
        <dbReference type="PROSITE" id="PS50887"/>
    </source>
</evidence>
<gene>
    <name evidence="3" type="ORF">C8263_15005</name>
</gene>
<dbReference type="GO" id="GO:0043709">
    <property type="term" value="P:cell adhesion involved in single-species biofilm formation"/>
    <property type="evidence" value="ECO:0007669"/>
    <property type="project" value="TreeGrafter"/>
</dbReference>
<dbReference type="InterPro" id="IPR029787">
    <property type="entry name" value="Nucleotide_cyclase"/>
</dbReference>
<evidence type="ECO:0000313" key="3">
    <source>
        <dbReference type="EMBL" id="PTA67017.1"/>
    </source>
</evidence>
<dbReference type="Gene3D" id="3.30.70.270">
    <property type="match status" value="1"/>
</dbReference>
<dbReference type="InterPro" id="IPR043128">
    <property type="entry name" value="Rev_trsase/Diguanyl_cyclase"/>
</dbReference>
<evidence type="ECO:0000256" key="1">
    <source>
        <dbReference type="SAM" id="Phobius"/>
    </source>
</evidence>
<dbReference type="NCBIfam" id="TIGR00254">
    <property type="entry name" value="GGDEF"/>
    <property type="match status" value="1"/>
</dbReference>
<dbReference type="RefSeq" id="WP_107138954.1">
    <property type="nucleotide sequence ID" value="NZ_PYSV01000016.1"/>
</dbReference>
<dbReference type="GO" id="GO:0052621">
    <property type="term" value="F:diguanylate cyclase activity"/>
    <property type="evidence" value="ECO:0007669"/>
    <property type="project" value="TreeGrafter"/>
</dbReference>
<keyword evidence="1" id="KW-1133">Transmembrane helix</keyword>
<dbReference type="InterPro" id="IPR050469">
    <property type="entry name" value="Diguanylate_Cyclase"/>
</dbReference>
<keyword evidence="1" id="KW-0472">Membrane</keyword>
<dbReference type="PANTHER" id="PTHR45138:SF9">
    <property type="entry name" value="DIGUANYLATE CYCLASE DGCM-RELATED"/>
    <property type="match status" value="1"/>
</dbReference>
<dbReference type="FunFam" id="3.30.70.270:FF:000001">
    <property type="entry name" value="Diguanylate cyclase domain protein"/>
    <property type="match status" value="1"/>
</dbReference>
<sequence length="380" mass="40703">MHVPAPPSASSDPADLSFRERRLLGRLVLPGGALAVALPLWLHAASPYLGTFDQAALPVLLVLLVLLSALSWTRLPLTWTETALVAVLNGFVVLRLGALLADSTLEAGTRAALLSTTLPWTVVALMLNAWVFPGMAALRLNFMVLCGQVLCMLAWWPQGAGPAPLYLMTTLIQLVLATLAVLSAQLVATRHTSLVTRLARQAMADAHTDVLTGLPNRRALMLALEGLAGPLTMDGPRLVAALVDVDHFKRINDDHGHPRGDEVLRALAVQLRGHQPSGGLVGRYGGEEFLCLLCLPDETAALEFCERLRSRVSREPLAGLPITVSVGVAVMGAPVHGPTLLDAADEALYQAKRAGRNRVHLAAPVAERYERQRTPVPVKT</sequence>
<organism evidence="3 4">
    <name type="scientific">Deinococcus arcticus</name>
    <dbReference type="NCBI Taxonomy" id="2136176"/>
    <lineage>
        <taxon>Bacteria</taxon>
        <taxon>Thermotogati</taxon>
        <taxon>Deinococcota</taxon>
        <taxon>Deinococci</taxon>
        <taxon>Deinococcales</taxon>
        <taxon>Deinococcaceae</taxon>
        <taxon>Deinococcus</taxon>
    </lineage>
</organism>
<dbReference type="GO" id="GO:0005886">
    <property type="term" value="C:plasma membrane"/>
    <property type="evidence" value="ECO:0007669"/>
    <property type="project" value="TreeGrafter"/>
</dbReference>
<feature type="domain" description="GGDEF" evidence="2">
    <location>
        <begin position="236"/>
        <end position="364"/>
    </location>
</feature>
<dbReference type="OrthoDB" id="69451at2"/>
<proteinExistence type="predicted"/>
<feature type="transmembrane region" description="Helical" evidence="1">
    <location>
        <begin position="112"/>
        <end position="131"/>
    </location>
</feature>
<keyword evidence="4" id="KW-1185">Reference proteome</keyword>
<dbReference type="EMBL" id="PYSV01000016">
    <property type="protein sequence ID" value="PTA67017.1"/>
    <property type="molecule type" value="Genomic_DNA"/>
</dbReference>
<dbReference type="CDD" id="cd01949">
    <property type="entry name" value="GGDEF"/>
    <property type="match status" value="1"/>
</dbReference>
<feature type="transmembrane region" description="Helical" evidence="1">
    <location>
        <begin position="23"/>
        <end position="43"/>
    </location>
</feature>
<dbReference type="AlphaFoldDB" id="A0A2T3W565"/>
<feature type="transmembrane region" description="Helical" evidence="1">
    <location>
        <begin position="138"/>
        <end position="157"/>
    </location>
</feature>
<feature type="transmembrane region" description="Helical" evidence="1">
    <location>
        <begin position="82"/>
        <end position="100"/>
    </location>
</feature>
<feature type="transmembrane region" description="Helical" evidence="1">
    <location>
        <begin position="55"/>
        <end position="75"/>
    </location>
</feature>
<keyword evidence="1" id="KW-0812">Transmembrane</keyword>
<evidence type="ECO:0000313" key="4">
    <source>
        <dbReference type="Proteomes" id="UP000240317"/>
    </source>
</evidence>
<protein>
    <recommendedName>
        <fullName evidence="2">GGDEF domain-containing protein</fullName>
    </recommendedName>
</protein>
<dbReference type="SMART" id="SM00267">
    <property type="entry name" value="GGDEF"/>
    <property type="match status" value="1"/>
</dbReference>
<dbReference type="SUPFAM" id="SSF55073">
    <property type="entry name" value="Nucleotide cyclase"/>
    <property type="match status" value="1"/>
</dbReference>
<dbReference type="PROSITE" id="PS50887">
    <property type="entry name" value="GGDEF"/>
    <property type="match status" value="1"/>
</dbReference>